<dbReference type="InterPro" id="IPR033207">
    <property type="entry name" value="CCP110"/>
</dbReference>
<dbReference type="InParanoid" id="T1HNR6"/>
<dbReference type="HOGENOM" id="CLU_1962302_0_0_1"/>
<dbReference type="EMBL" id="ACPB03010549">
    <property type="status" value="NOT_ANNOTATED_CDS"/>
    <property type="molecule type" value="Genomic_DNA"/>
</dbReference>
<name>T1HNR6_RHOPR</name>
<dbReference type="AlphaFoldDB" id="T1HNR6"/>
<dbReference type="Proteomes" id="UP000015103">
    <property type="component" value="Unassembled WGS sequence"/>
</dbReference>
<organism evidence="2 3">
    <name type="scientific">Rhodnius prolixus</name>
    <name type="common">Triatomid bug</name>
    <dbReference type="NCBI Taxonomy" id="13249"/>
    <lineage>
        <taxon>Eukaryota</taxon>
        <taxon>Metazoa</taxon>
        <taxon>Ecdysozoa</taxon>
        <taxon>Arthropoda</taxon>
        <taxon>Hexapoda</taxon>
        <taxon>Insecta</taxon>
        <taxon>Pterygota</taxon>
        <taxon>Neoptera</taxon>
        <taxon>Paraneoptera</taxon>
        <taxon>Hemiptera</taxon>
        <taxon>Heteroptera</taxon>
        <taxon>Panheteroptera</taxon>
        <taxon>Cimicomorpha</taxon>
        <taxon>Reduviidae</taxon>
        <taxon>Triatominae</taxon>
        <taxon>Rhodnius</taxon>
    </lineage>
</organism>
<dbReference type="STRING" id="13249.T1HNR6"/>
<keyword evidence="3" id="KW-1185">Reference proteome</keyword>
<dbReference type="GO" id="GO:1903723">
    <property type="term" value="P:negative regulation of centriole elongation"/>
    <property type="evidence" value="ECO:0007669"/>
    <property type="project" value="TreeGrafter"/>
</dbReference>
<feature type="compositionally biased region" description="Basic and acidic residues" evidence="1">
    <location>
        <begin position="117"/>
        <end position="128"/>
    </location>
</feature>
<dbReference type="GO" id="GO:0007099">
    <property type="term" value="P:centriole replication"/>
    <property type="evidence" value="ECO:0007669"/>
    <property type="project" value="InterPro"/>
</dbReference>
<reference evidence="2" key="1">
    <citation type="submission" date="2015-05" db="UniProtKB">
        <authorList>
            <consortium name="EnsemblMetazoa"/>
        </authorList>
    </citation>
    <scope>IDENTIFICATION</scope>
</reference>
<dbReference type="EnsemblMetazoa" id="RPRC005690-RA">
    <property type="protein sequence ID" value="RPRC005690-PA"/>
    <property type="gene ID" value="RPRC005690"/>
</dbReference>
<dbReference type="PANTHER" id="PTHR13594:SF1">
    <property type="entry name" value="CENTRIOLAR COILED-COIL PROTEIN OF 110 KDA"/>
    <property type="match status" value="1"/>
</dbReference>
<evidence type="ECO:0000313" key="2">
    <source>
        <dbReference type="EnsemblMetazoa" id="RPRC005690-PA"/>
    </source>
</evidence>
<evidence type="ECO:0000256" key="1">
    <source>
        <dbReference type="SAM" id="MobiDB-lite"/>
    </source>
</evidence>
<dbReference type="GO" id="GO:0032053">
    <property type="term" value="P:ciliary basal body organization"/>
    <property type="evidence" value="ECO:0007669"/>
    <property type="project" value="TreeGrafter"/>
</dbReference>
<sequence length="128" mass="14705">MKTNKVMELRNTIKDCLVCALALHSEPDVSSADVNLHVRLIRQVTAACYELHSVFFEYSPHEKMNLISLDREKLLSVEKAKMNLKRLKEKSDDESSKNGSMTTSKDKPKRPSTLSLTKRESPLDRSWR</sequence>
<proteinExistence type="predicted"/>
<accession>T1HNR6</accession>
<dbReference type="GO" id="GO:0032465">
    <property type="term" value="P:regulation of cytokinesis"/>
    <property type="evidence" value="ECO:0007669"/>
    <property type="project" value="InterPro"/>
</dbReference>
<dbReference type="PANTHER" id="PTHR13594">
    <property type="entry name" value="CENTRIOLAR COILED-COIL PROTEIN OF 110 KDA"/>
    <property type="match status" value="1"/>
</dbReference>
<protein>
    <submittedName>
        <fullName evidence="2">Uncharacterized protein</fullName>
    </submittedName>
</protein>
<feature type="region of interest" description="Disordered" evidence="1">
    <location>
        <begin position="85"/>
        <end position="128"/>
    </location>
</feature>
<dbReference type="VEuPathDB" id="VectorBase:RPRC005690"/>
<dbReference type="GO" id="GO:0005814">
    <property type="term" value="C:centriole"/>
    <property type="evidence" value="ECO:0007669"/>
    <property type="project" value="InterPro"/>
</dbReference>
<evidence type="ECO:0000313" key="3">
    <source>
        <dbReference type="Proteomes" id="UP000015103"/>
    </source>
</evidence>